<dbReference type="OrthoDB" id="3535423at2759"/>
<keyword evidence="2" id="KW-1185">Reference proteome</keyword>
<dbReference type="Proteomes" id="UP000720189">
    <property type="component" value="Unassembled WGS sequence"/>
</dbReference>
<evidence type="ECO:0000313" key="2">
    <source>
        <dbReference type="Proteomes" id="UP000720189"/>
    </source>
</evidence>
<accession>A0A9P9GNC3</accession>
<evidence type="ECO:0000313" key="1">
    <source>
        <dbReference type="EMBL" id="KAH7241134.1"/>
    </source>
</evidence>
<dbReference type="AlphaFoldDB" id="A0A9P9GNC3"/>
<dbReference type="GeneID" id="70225908"/>
<dbReference type="SUPFAM" id="SSF51735">
    <property type="entry name" value="NAD(P)-binding Rossmann-fold domains"/>
    <property type="match status" value="1"/>
</dbReference>
<dbReference type="Gene3D" id="3.40.50.720">
    <property type="entry name" value="NAD(P)-binding Rossmann-like Domain"/>
    <property type="match status" value="1"/>
</dbReference>
<name>A0A9P9GNC3_FUSRE</name>
<comment type="caution">
    <text evidence="1">The sequence shown here is derived from an EMBL/GenBank/DDBJ whole genome shotgun (WGS) entry which is preliminary data.</text>
</comment>
<sequence length="286" mass="31597">MVGNEIVKQCLADARITKVVILTRKAVSMDIESHPKADVIMIQDFARYSDEVLRRLEGSSACLWAIGARLDRLSHDKALLHHVNVELPLTAAKTLSERIAPKTPTGNKFNFVFCSNRANSKASSLLSLGDPRKPKSEAEKGLCEIADASPETFSAWILRPSAIVTPDAPKKRRLVGGRSAHGIEVAQMAKAFVKVACEGYKDRIIDNDALLKISCPLASTANLRNHSDESISRTIFLVKLVVPSLSMQRRKSSVYIMNQFPSPCFSVNILWSIETERQGQLLIKLC</sequence>
<proteinExistence type="predicted"/>
<organism evidence="1 2">
    <name type="scientific">Fusarium redolens</name>
    <dbReference type="NCBI Taxonomy" id="48865"/>
    <lineage>
        <taxon>Eukaryota</taxon>
        <taxon>Fungi</taxon>
        <taxon>Dikarya</taxon>
        <taxon>Ascomycota</taxon>
        <taxon>Pezizomycotina</taxon>
        <taxon>Sordariomycetes</taxon>
        <taxon>Hypocreomycetidae</taxon>
        <taxon>Hypocreales</taxon>
        <taxon>Nectriaceae</taxon>
        <taxon>Fusarium</taxon>
        <taxon>Fusarium redolens species complex</taxon>
    </lineage>
</organism>
<dbReference type="PANTHER" id="PTHR14097">
    <property type="entry name" value="OXIDOREDUCTASE HTATIP2"/>
    <property type="match status" value="1"/>
</dbReference>
<dbReference type="EMBL" id="JAGMUX010000013">
    <property type="protein sequence ID" value="KAH7241134.1"/>
    <property type="molecule type" value="Genomic_DNA"/>
</dbReference>
<dbReference type="InterPro" id="IPR036291">
    <property type="entry name" value="NAD(P)-bd_dom_sf"/>
</dbReference>
<dbReference type="PANTHER" id="PTHR14097:SF8">
    <property type="entry name" value="NAD(P)-BINDING DOMAIN-CONTAINING PROTEIN"/>
    <property type="match status" value="1"/>
</dbReference>
<protein>
    <recommendedName>
        <fullName evidence="3">NAD(P)-binding domain-containing protein</fullName>
    </recommendedName>
</protein>
<evidence type="ECO:0008006" key="3">
    <source>
        <dbReference type="Google" id="ProtNLM"/>
    </source>
</evidence>
<dbReference type="RefSeq" id="XP_046046648.1">
    <property type="nucleotide sequence ID" value="XM_046195954.1"/>
</dbReference>
<gene>
    <name evidence="1" type="ORF">BKA55DRAFT_596486</name>
</gene>
<reference evidence="1" key="1">
    <citation type="journal article" date="2021" name="Nat. Commun.">
        <title>Genetic determinants of endophytism in the Arabidopsis root mycobiome.</title>
        <authorList>
            <person name="Mesny F."/>
            <person name="Miyauchi S."/>
            <person name="Thiergart T."/>
            <person name="Pickel B."/>
            <person name="Atanasova L."/>
            <person name="Karlsson M."/>
            <person name="Huettel B."/>
            <person name="Barry K.W."/>
            <person name="Haridas S."/>
            <person name="Chen C."/>
            <person name="Bauer D."/>
            <person name="Andreopoulos W."/>
            <person name="Pangilinan J."/>
            <person name="LaButti K."/>
            <person name="Riley R."/>
            <person name="Lipzen A."/>
            <person name="Clum A."/>
            <person name="Drula E."/>
            <person name="Henrissat B."/>
            <person name="Kohler A."/>
            <person name="Grigoriev I.V."/>
            <person name="Martin F.M."/>
            <person name="Hacquard S."/>
        </authorList>
    </citation>
    <scope>NUCLEOTIDE SEQUENCE</scope>
    <source>
        <strain evidence="1">MPI-CAGE-AT-0023</strain>
    </source>
</reference>